<sequence>MAMTKRMDVSGKIICQGKVKGLKNLKQSFNGSPNFKGGSPTRLSPVKVSSVGSITSSPTSEISSSRSSPGLVAGYYASCKFSEPPSASALPLPPVHWMITHQSVMLPFQAIDMRPCSVEQDFTHQLKLLLKVQA</sequence>
<reference evidence="2 3" key="1">
    <citation type="submission" date="2024-05" db="EMBL/GenBank/DDBJ databases">
        <title>Genetic variation in Jamaican populations of the coffee berry borer (Hypothenemus hampei).</title>
        <authorList>
            <person name="Errbii M."/>
            <person name="Myrie A."/>
        </authorList>
    </citation>
    <scope>NUCLEOTIDE SEQUENCE [LARGE SCALE GENOMIC DNA]</scope>
    <source>
        <strain evidence="2">JA-Hopewell-2020-01-JO</strain>
        <tissue evidence="2">Whole body</tissue>
    </source>
</reference>
<dbReference type="Proteomes" id="UP001566132">
    <property type="component" value="Unassembled WGS sequence"/>
</dbReference>
<dbReference type="PANTHER" id="PTHR15405">
    <property type="entry name" value="PROLINE-RICH NUCLEAR RECEPTOR COACTIVATOR"/>
    <property type="match status" value="1"/>
</dbReference>
<evidence type="ECO:0000313" key="3">
    <source>
        <dbReference type="Proteomes" id="UP001566132"/>
    </source>
</evidence>
<dbReference type="EMBL" id="JBDJPC010000004">
    <property type="protein sequence ID" value="KAL1506502.1"/>
    <property type="molecule type" value="Genomic_DNA"/>
</dbReference>
<comment type="caution">
    <text evidence="2">The sequence shown here is derived from an EMBL/GenBank/DDBJ whole genome shotgun (WGS) entry which is preliminary data.</text>
</comment>
<proteinExistence type="predicted"/>
<feature type="region of interest" description="Disordered" evidence="1">
    <location>
        <begin position="49"/>
        <end position="69"/>
    </location>
</feature>
<name>A0ABD1EZM4_HYPHA</name>
<evidence type="ECO:0000256" key="1">
    <source>
        <dbReference type="SAM" id="MobiDB-lite"/>
    </source>
</evidence>
<organism evidence="2 3">
    <name type="scientific">Hypothenemus hampei</name>
    <name type="common">Coffee berry borer</name>
    <dbReference type="NCBI Taxonomy" id="57062"/>
    <lineage>
        <taxon>Eukaryota</taxon>
        <taxon>Metazoa</taxon>
        <taxon>Ecdysozoa</taxon>
        <taxon>Arthropoda</taxon>
        <taxon>Hexapoda</taxon>
        <taxon>Insecta</taxon>
        <taxon>Pterygota</taxon>
        <taxon>Neoptera</taxon>
        <taxon>Endopterygota</taxon>
        <taxon>Coleoptera</taxon>
        <taxon>Polyphaga</taxon>
        <taxon>Cucujiformia</taxon>
        <taxon>Curculionidae</taxon>
        <taxon>Scolytinae</taxon>
        <taxon>Hypothenemus</taxon>
    </lineage>
</organism>
<evidence type="ECO:0000313" key="2">
    <source>
        <dbReference type="EMBL" id="KAL1506502.1"/>
    </source>
</evidence>
<accession>A0ABD1EZM4</accession>
<dbReference type="AlphaFoldDB" id="A0ABD1EZM4"/>
<gene>
    <name evidence="2" type="ORF">ABEB36_005853</name>
</gene>
<dbReference type="InterPro" id="IPR026780">
    <property type="entry name" value="PNRC1/2"/>
</dbReference>
<keyword evidence="3" id="KW-1185">Reference proteome</keyword>
<protein>
    <submittedName>
        <fullName evidence="2">Uncharacterized protein</fullName>
    </submittedName>
</protein>